<keyword evidence="1" id="KW-0472">Membrane</keyword>
<dbReference type="EMBL" id="WHVB01000001">
    <property type="protein sequence ID" value="KAF8487297.1"/>
    <property type="molecule type" value="Genomic_DNA"/>
</dbReference>
<dbReference type="AlphaFoldDB" id="A0A9P5TEX1"/>
<comment type="caution">
    <text evidence="2">The sequence shown here is derived from an EMBL/GenBank/DDBJ whole genome shotgun (WGS) entry which is preliminary data.</text>
</comment>
<organism evidence="2 3">
    <name type="scientific">Russula ochroleuca</name>
    <dbReference type="NCBI Taxonomy" id="152965"/>
    <lineage>
        <taxon>Eukaryota</taxon>
        <taxon>Fungi</taxon>
        <taxon>Dikarya</taxon>
        <taxon>Basidiomycota</taxon>
        <taxon>Agaricomycotina</taxon>
        <taxon>Agaricomycetes</taxon>
        <taxon>Russulales</taxon>
        <taxon>Russulaceae</taxon>
        <taxon>Russula</taxon>
    </lineage>
</organism>
<accession>A0A9P5TEX1</accession>
<evidence type="ECO:0008006" key="4">
    <source>
        <dbReference type="Google" id="ProtNLM"/>
    </source>
</evidence>
<keyword evidence="3" id="KW-1185">Reference proteome</keyword>
<protein>
    <recommendedName>
        <fullName evidence="4">Transmembrane protein</fullName>
    </recommendedName>
</protein>
<name>A0A9P5TEX1_9AGAM</name>
<keyword evidence="1" id="KW-0812">Transmembrane</keyword>
<evidence type="ECO:0000256" key="1">
    <source>
        <dbReference type="SAM" id="Phobius"/>
    </source>
</evidence>
<feature type="transmembrane region" description="Helical" evidence="1">
    <location>
        <begin position="201"/>
        <end position="223"/>
    </location>
</feature>
<keyword evidence="1" id="KW-1133">Transmembrane helix</keyword>
<sequence length="328" mass="36387">MVNFRDPAVVASDNFALLKLWHVVDGIFLWEFFTNLDFEWSFIQGRRRYRWTIWIYSLSRVASLAAVIANLVLLNLDTSPNCSFSTPVIFASLSAYLALAAASLLLVIRVIAIWNRNKVVAVIATTIWSINGGFFIQSISQFSYASGHCKALSVQAIKIAMIVSFLTDVFLLIIMLVGLFRLDCHRHGALATGRFLWNQCVIWLLLATVAGVVPVVFVCLDLNEPLSTIFRAPWITAMSIAATRMYRGLDDFLSSNTAHVPPHNDSRTITVSGTWATPAVPVSLDGINVNVHTSYDTADNHTLTSQAIRHSLDNNMDGHPKGKPHELV</sequence>
<dbReference type="Proteomes" id="UP000759537">
    <property type="component" value="Unassembled WGS sequence"/>
</dbReference>
<dbReference type="OrthoDB" id="3197626at2759"/>
<feature type="transmembrane region" description="Helical" evidence="1">
    <location>
        <begin position="119"/>
        <end position="139"/>
    </location>
</feature>
<feature type="transmembrane region" description="Helical" evidence="1">
    <location>
        <begin position="88"/>
        <end position="112"/>
    </location>
</feature>
<proteinExistence type="predicted"/>
<feature type="transmembrane region" description="Helical" evidence="1">
    <location>
        <begin position="159"/>
        <end position="180"/>
    </location>
</feature>
<reference evidence="2" key="1">
    <citation type="submission" date="2019-10" db="EMBL/GenBank/DDBJ databases">
        <authorList>
            <consortium name="DOE Joint Genome Institute"/>
            <person name="Kuo A."/>
            <person name="Miyauchi S."/>
            <person name="Kiss E."/>
            <person name="Drula E."/>
            <person name="Kohler A."/>
            <person name="Sanchez-Garcia M."/>
            <person name="Andreopoulos B."/>
            <person name="Barry K.W."/>
            <person name="Bonito G."/>
            <person name="Buee M."/>
            <person name="Carver A."/>
            <person name="Chen C."/>
            <person name="Cichocki N."/>
            <person name="Clum A."/>
            <person name="Culley D."/>
            <person name="Crous P.W."/>
            <person name="Fauchery L."/>
            <person name="Girlanda M."/>
            <person name="Hayes R."/>
            <person name="Keri Z."/>
            <person name="LaButti K."/>
            <person name="Lipzen A."/>
            <person name="Lombard V."/>
            <person name="Magnuson J."/>
            <person name="Maillard F."/>
            <person name="Morin E."/>
            <person name="Murat C."/>
            <person name="Nolan M."/>
            <person name="Ohm R."/>
            <person name="Pangilinan J."/>
            <person name="Pereira M."/>
            <person name="Perotto S."/>
            <person name="Peter M."/>
            <person name="Riley R."/>
            <person name="Sitrit Y."/>
            <person name="Stielow B."/>
            <person name="Szollosi G."/>
            <person name="Zifcakova L."/>
            <person name="Stursova M."/>
            <person name="Spatafora J.W."/>
            <person name="Tedersoo L."/>
            <person name="Vaario L.-M."/>
            <person name="Yamada A."/>
            <person name="Yan M."/>
            <person name="Wang P."/>
            <person name="Xu J."/>
            <person name="Bruns T."/>
            <person name="Baldrian P."/>
            <person name="Vilgalys R."/>
            <person name="Henrissat B."/>
            <person name="Grigoriev I.V."/>
            <person name="Hibbett D."/>
            <person name="Nagy L.G."/>
            <person name="Martin F.M."/>
        </authorList>
    </citation>
    <scope>NUCLEOTIDE SEQUENCE</scope>
    <source>
        <strain evidence="2">Prilba</strain>
    </source>
</reference>
<gene>
    <name evidence="2" type="ORF">DFH94DRAFT_687783</name>
</gene>
<evidence type="ECO:0000313" key="3">
    <source>
        <dbReference type="Proteomes" id="UP000759537"/>
    </source>
</evidence>
<evidence type="ECO:0000313" key="2">
    <source>
        <dbReference type="EMBL" id="KAF8487297.1"/>
    </source>
</evidence>
<reference evidence="2" key="2">
    <citation type="journal article" date="2020" name="Nat. Commun.">
        <title>Large-scale genome sequencing of mycorrhizal fungi provides insights into the early evolution of symbiotic traits.</title>
        <authorList>
            <person name="Miyauchi S."/>
            <person name="Kiss E."/>
            <person name="Kuo A."/>
            <person name="Drula E."/>
            <person name="Kohler A."/>
            <person name="Sanchez-Garcia M."/>
            <person name="Morin E."/>
            <person name="Andreopoulos B."/>
            <person name="Barry K.W."/>
            <person name="Bonito G."/>
            <person name="Buee M."/>
            <person name="Carver A."/>
            <person name="Chen C."/>
            <person name="Cichocki N."/>
            <person name="Clum A."/>
            <person name="Culley D."/>
            <person name="Crous P.W."/>
            <person name="Fauchery L."/>
            <person name="Girlanda M."/>
            <person name="Hayes R.D."/>
            <person name="Keri Z."/>
            <person name="LaButti K."/>
            <person name="Lipzen A."/>
            <person name="Lombard V."/>
            <person name="Magnuson J."/>
            <person name="Maillard F."/>
            <person name="Murat C."/>
            <person name="Nolan M."/>
            <person name="Ohm R.A."/>
            <person name="Pangilinan J."/>
            <person name="Pereira M.F."/>
            <person name="Perotto S."/>
            <person name="Peter M."/>
            <person name="Pfister S."/>
            <person name="Riley R."/>
            <person name="Sitrit Y."/>
            <person name="Stielow J.B."/>
            <person name="Szollosi G."/>
            <person name="Zifcakova L."/>
            <person name="Stursova M."/>
            <person name="Spatafora J.W."/>
            <person name="Tedersoo L."/>
            <person name="Vaario L.M."/>
            <person name="Yamada A."/>
            <person name="Yan M."/>
            <person name="Wang P."/>
            <person name="Xu J."/>
            <person name="Bruns T."/>
            <person name="Baldrian P."/>
            <person name="Vilgalys R."/>
            <person name="Dunand C."/>
            <person name="Henrissat B."/>
            <person name="Grigoriev I.V."/>
            <person name="Hibbett D."/>
            <person name="Nagy L.G."/>
            <person name="Martin F.M."/>
        </authorList>
    </citation>
    <scope>NUCLEOTIDE SEQUENCE</scope>
    <source>
        <strain evidence="2">Prilba</strain>
    </source>
</reference>
<feature type="transmembrane region" description="Helical" evidence="1">
    <location>
        <begin position="53"/>
        <end position="76"/>
    </location>
</feature>